<evidence type="ECO:0000256" key="1">
    <source>
        <dbReference type="ARBA" id="ARBA00004651"/>
    </source>
</evidence>
<evidence type="ECO:0000256" key="6">
    <source>
        <dbReference type="ARBA" id="ARBA00022989"/>
    </source>
</evidence>
<evidence type="ECO:0000256" key="2">
    <source>
        <dbReference type="ARBA" id="ARBA00022475"/>
    </source>
</evidence>
<keyword evidence="6" id="KW-1133">Transmembrane helix</keyword>
<keyword evidence="3" id="KW-0716">Sensory transduction</keyword>
<keyword evidence="11" id="KW-1185">Reference proteome</keyword>
<gene>
    <name evidence="10" type="ORF">BINO364_LOCUS4823</name>
</gene>
<sequence length="145" mass="16729">MNKHENVKYYNVEKSQNIKKLLIENIEHHKMIMKLVRNGYPNKEALAIYGSLTIWMFQQLTQISIIFESIASESETIKDAIYDLPWESMDLKNRKIVLSFLSHAQTPITFKASGLISVGVRTMAEIIKTSFSYYLMLHTAAKLEA</sequence>
<dbReference type="Pfam" id="PF02949">
    <property type="entry name" value="7tm_6"/>
    <property type="match status" value="1"/>
</dbReference>
<evidence type="ECO:0000256" key="5">
    <source>
        <dbReference type="ARBA" id="ARBA00022725"/>
    </source>
</evidence>
<dbReference type="PANTHER" id="PTHR21137:SF35">
    <property type="entry name" value="ODORANT RECEPTOR 19A-RELATED"/>
    <property type="match status" value="1"/>
</dbReference>
<dbReference type="OrthoDB" id="6678752at2759"/>
<protein>
    <submittedName>
        <fullName evidence="10">Uncharacterized protein</fullName>
    </submittedName>
</protein>
<dbReference type="PANTHER" id="PTHR21137">
    <property type="entry name" value="ODORANT RECEPTOR"/>
    <property type="match status" value="1"/>
</dbReference>
<evidence type="ECO:0000313" key="11">
    <source>
        <dbReference type="Proteomes" id="UP000838878"/>
    </source>
</evidence>
<dbReference type="GO" id="GO:0005549">
    <property type="term" value="F:odorant binding"/>
    <property type="evidence" value="ECO:0007669"/>
    <property type="project" value="InterPro"/>
</dbReference>
<evidence type="ECO:0000256" key="4">
    <source>
        <dbReference type="ARBA" id="ARBA00022692"/>
    </source>
</evidence>
<keyword evidence="9" id="KW-0807">Transducer</keyword>
<accession>A0A8J9V977</accession>
<evidence type="ECO:0000256" key="8">
    <source>
        <dbReference type="ARBA" id="ARBA00023170"/>
    </source>
</evidence>
<name>A0A8J9V977_9NEOP</name>
<dbReference type="Proteomes" id="UP000838878">
    <property type="component" value="Chromosome 12"/>
</dbReference>
<keyword evidence="5" id="KW-0552">Olfaction</keyword>
<proteinExistence type="predicted"/>
<keyword evidence="8" id="KW-0675">Receptor</keyword>
<dbReference type="GO" id="GO:0005886">
    <property type="term" value="C:plasma membrane"/>
    <property type="evidence" value="ECO:0007669"/>
    <property type="project" value="UniProtKB-SubCell"/>
</dbReference>
<organism evidence="10 11">
    <name type="scientific">Brenthis ino</name>
    <name type="common">lesser marbled fritillary</name>
    <dbReference type="NCBI Taxonomy" id="405034"/>
    <lineage>
        <taxon>Eukaryota</taxon>
        <taxon>Metazoa</taxon>
        <taxon>Ecdysozoa</taxon>
        <taxon>Arthropoda</taxon>
        <taxon>Hexapoda</taxon>
        <taxon>Insecta</taxon>
        <taxon>Pterygota</taxon>
        <taxon>Neoptera</taxon>
        <taxon>Endopterygota</taxon>
        <taxon>Lepidoptera</taxon>
        <taxon>Glossata</taxon>
        <taxon>Ditrysia</taxon>
        <taxon>Papilionoidea</taxon>
        <taxon>Nymphalidae</taxon>
        <taxon>Heliconiinae</taxon>
        <taxon>Argynnini</taxon>
        <taxon>Brenthis</taxon>
    </lineage>
</organism>
<evidence type="ECO:0000256" key="3">
    <source>
        <dbReference type="ARBA" id="ARBA00022606"/>
    </source>
</evidence>
<dbReference type="GO" id="GO:0004984">
    <property type="term" value="F:olfactory receptor activity"/>
    <property type="evidence" value="ECO:0007669"/>
    <property type="project" value="InterPro"/>
</dbReference>
<feature type="non-terminal residue" evidence="10">
    <location>
        <position position="145"/>
    </location>
</feature>
<evidence type="ECO:0000256" key="9">
    <source>
        <dbReference type="ARBA" id="ARBA00023224"/>
    </source>
</evidence>
<dbReference type="InterPro" id="IPR004117">
    <property type="entry name" value="7tm6_olfct_rcpt"/>
</dbReference>
<dbReference type="GO" id="GO:0007165">
    <property type="term" value="P:signal transduction"/>
    <property type="evidence" value="ECO:0007669"/>
    <property type="project" value="UniProtKB-KW"/>
</dbReference>
<dbReference type="AlphaFoldDB" id="A0A8J9V977"/>
<keyword evidence="2" id="KW-1003">Cell membrane</keyword>
<dbReference type="EMBL" id="OV170232">
    <property type="protein sequence ID" value="CAH0718318.1"/>
    <property type="molecule type" value="Genomic_DNA"/>
</dbReference>
<evidence type="ECO:0000313" key="10">
    <source>
        <dbReference type="EMBL" id="CAH0718318.1"/>
    </source>
</evidence>
<reference evidence="10" key="1">
    <citation type="submission" date="2021-12" db="EMBL/GenBank/DDBJ databases">
        <authorList>
            <person name="Martin H S."/>
        </authorList>
    </citation>
    <scope>NUCLEOTIDE SEQUENCE</scope>
</reference>
<evidence type="ECO:0000256" key="7">
    <source>
        <dbReference type="ARBA" id="ARBA00023136"/>
    </source>
</evidence>
<comment type="subcellular location">
    <subcellularLocation>
        <location evidence="1">Cell membrane</location>
        <topology evidence="1">Multi-pass membrane protein</topology>
    </subcellularLocation>
</comment>
<keyword evidence="4" id="KW-0812">Transmembrane</keyword>
<keyword evidence="7" id="KW-0472">Membrane</keyword>